<protein>
    <recommendedName>
        <fullName evidence="3">Thyroglobulin</fullName>
    </recommendedName>
</protein>
<evidence type="ECO:0008006" key="3">
    <source>
        <dbReference type="Google" id="ProtNLM"/>
    </source>
</evidence>
<dbReference type="Proteomes" id="UP001162483">
    <property type="component" value="Unassembled WGS sequence"/>
</dbReference>
<organism evidence="1 2">
    <name type="scientific">Staurois parvus</name>
    <dbReference type="NCBI Taxonomy" id="386267"/>
    <lineage>
        <taxon>Eukaryota</taxon>
        <taxon>Metazoa</taxon>
        <taxon>Chordata</taxon>
        <taxon>Craniata</taxon>
        <taxon>Vertebrata</taxon>
        <taxon>Euteleostomi</taxon>
        <taxon>Amphibia</taxon>
        <taxon>Batrachia</taxon>
        <taxon>Anura</taxon>
        <taxon>Neobatrachia</taxon>
        <taxon>Ranoidea</taxon>
        <taxon>Ranidae</taxon>
        <taxon>Staurois</taxon>
    </lineage>
</organism>
<gene>
    <name evidence="1" type="ORF">SPARVUS_LOCUS2424791</name>
</gene>
<evidence type="ECO:0000313" key="1">
    <source>
        <dbReference type="EMBL" id="CAI9544137.1"/>
    </source>
</evidence>
<feature type="non-terminal residue" evidence="1">
    <location>
        <position position="1"/>
    </location>
</feature>
<proteinExistence type="predicted"/>
<accession>A0ABN9B962</accession>
<dbReference type="EMBL" id="CATNWA010002935">
    <property type="protein sequence ID" value="CAI9544137.1"/>
    <property type="molecule type" value="Genomic_DNA"/>
</dbReference>
<comment type="caution">
    <text evidence="1">The sequence shown here is derived from an EMBL/GenBank/DDBJ whole genome shotgun (WGS) entry which is preliminary data.</text>
</comment>
<name>A0ABN9B962_9NEOB</name>
<reference evidence="1" key="1">
    <citation type="submission" date="2023-05" db="EMBL/GenBank/DDBJ databases">
        <authorList>
            <person name="Stuckert A."/>
        </authorList>
    </citation>
    <scope>NUCLEOTIDE SEQUENCE</scope>
</reference>
<sequence length="75" mass="7934">QAAARSEISSWVPVRPPIAGSLQCATLCQCALSGLLTHCWCVTFFDIGVLRQITGPHIAAARPLICHGPLYTASS</sequence>
<keyword evidence="2" id="KW-1185">Reference proteome</keyword>
<evidence type="ECO:0000313" key="2">
    <source>
        <dbReference type="Proteomes" id="UP001162483"/>
    </source>
</evidence>